<name>D7CHU0_STRBB</name>
<dbReference type="HOGENOM" id="CLU_2738161_0_0_11"/>
<reference evidence="1 2" key="1">
    <citation type="journal article" date="2010" name="J. Bacteriol.">
        <title>Genome sequence of the milbemycin-producing bacterium Streptomyces bingchenggensis.</title>
        <authorList>
            <person name="Wang X.J."/>
            <person name="Yan Y.J."/>
            <person name="Zhang B."/>
            <person name="An J."/>
            <person name="Wang J.J."/>
            <person name="Tian J."/>
            <person name="Jiang L."/>
            <person name="Chen Y.H."/>
            <person name="Huang S.X."/>
            <person name="Yin M."/>
            <person name="Zhang J."/>
            <person name="Gao A.L."/>
            <person name="Liu C.X."/>
            <person name="Zhu Z.X."/>
            <person name="Xiang W.S."/>
        </authorList>
    </citation>
    <scope>NUCLEOTIDE SEQUENCE [LARGE SCALE GENOMIC DNA]</scope>
    <source>
        <strain evidence="1 2">BCW-1</strain>
    </source>
</reference>
<evidence type="ECO:0000313" key="1">
    <source>
        <dbReference type="EMBL" id="ADI09140.1"/>
    </source>
</evidence>
<evidence type="ECO:0000313" key="2">
    <source>
        <dbReference type="Proteomes" id="UP000000377"/>
    </source>
</evidence>
<dbReference type="EMBL" id="CP002047">
    <property type="protein sequence ID" value="ADI09140.1"/>
    <property type="molecule type" value="Genomic_DNA"/>
</dbReference>
<gene>
    <name evidence="1" type="ordered locus">SBI_06020</name>
</gene>
<dbReference type="AlphaFoldDB" id="D7CHU0"/>
<dbReference type="eggNOG" id="COG2172">
    <property type="taxonomic scope" value="Bacteria"/>
</dbReference>
<proteinExistence type="predicted"/>
<dbReference type="STRING" id="749414.SBI_06020"/>
<protein>
    <recommendedName>
        <fullName evidence="3">Regulatory protein</fullName>
    </recommendedName>
</protein>
<dbReference type="Gene3D" id="3.30.565.10">
    <property type="entry name" value="Histidine kinase-like ATPase, C-terminal domain"/>
    <property type="match status" value="1"/>
</dbReference>
<dbReference type="InterPro" id="IPR036890">
    <property type="entry name" value="HATPase_C_sf"/>
</dbReference>
<dbReference type="RefSeq" id="WP_014178602.1">
    <property type="nucleotide sequence ID" value="NC_016582.1"/>
</dbReference>
<sequence length="71" mass="8102">MCNDPRVPEDWDYTLQFPRDPLAPRIARRMLRLILEEHGVHDLADTAELLASELVTNTYAHSDGPASMNVR</sequence>
<organism evidence="1 2">
    <name type="scientific">Streptomyces bingchenggensis (strain BCW-1)</name>
    <dbReference type="NCBI Taxonomy" id="749414"/>
    <lineage>
        <taxon>Bacteria</taxon>
        <taxon>Bacillati</taxon>
        <taxon>Actinomycetota</taxon>
        <taxon>Actinomycetes</taxon>
        <taxon>Kitasatosporales</taxon>
        <taxon>Streptomycetaceae</taxon>
        <taxon>Streptomyces</taxon>
    </lineage>
</organism>
<keyword evidence="2" id="KW-1185">Reference proteome</keyword>
<evidence type="ECO:0008006" key="3">
    <source>
        <dbReference type="Google" id="ProtNLM"/>
    </source>
</evidence>
<dbReference type="KEGG" id="sbh:SBI_06020"/>
<dbReference type="PATRIC" id="fig|749414.3.peg.6205"/>
<accession>D7CHU0</accession>
<dbReference type="Proteomes" id="UP000000377">
    <property type="component" value="Chromosome"/>
</dbReference>